<reference evidence="3" key="1">
    <citation type="submission" date="2016-05" db="EMBL/GenBank/DDBJ databases">
        <authorList>
            <person name="Lavstsen T."/>
            <person name="Jespersen J.S."/>
        </authorList>
    </citation>
    <scope>NUCLEOTIDE SEQUENCE</scope>
    <source>
        <tissue evidence="3">Brain</tissue>
    </source>
</reference>
<dbReference type="PANTHER" id="PTHR45749">
    <property type="match status" value="1"/>
</dbReference>
<gene>
    <name evidence="3" type="primary">SI:CH211-240B21.2</name>
</gene>
<organism evidence="3">
    <name type="scientific">Iconisemion striatum</name>
    <dbReference type="NCBI Taxonomy" id="60296"/>
    <lineage>
        <taxon>Eukaryota</taxon>
        <taxon>Metazoa</taxon>
        <taxon>Chordata</taxon>
        <taxon>Craniata</taxon>
        <taxon>Vertebrata</taxon>
        <taxon>Euteleostomi</taxon>
        <taxon>Actinopterygii</taxon>
        <taxon>Neopterygii</taxon>
        <taxon>Teleostei</taxon>
        <taxon>Neoteleostei</taxon>
        <taxon>Acanthomorphata</taxon>
        <taxon>Ovalentaria</taxon>
        <taxon>Atherinomorphae</taxon>
        <taxon>Cyprinodontiformes</taxon>
        <taxon>Nothobranchiidae</taxon>
        <taxon>Iconisemion</taxon>
    </lineage>
</organism>
<dbReference type="Pfam" id="PF05699">
    <property type="entry name" value="Dimer_Tnp_hAT"/>
    <property type="match status" value="1"/>
</dbReference>
<dbReference type="GO" id="GO:0046983">
    <property type="term" value="F:protein dimerization activity"/>
    <property type="evidence" value="ECO:0007669"/>
    <property type="project" value="InterPro"/>
</dbReference>
<proteinExistence type="predicted"/>
<dbReference type="AlphaFoldDB" id="A0A1A7WQQ2"/>
<accession>A0A1A7WQQ2</accession>
<reference evidence="3" key="2">
    <citation type="submission" date="2016-06" db="EMBL/GenBank/DDBJ databases">
        <title>The genome of a short-lived fish provides insights into sex chromosome evolution and the genetic control of aging.</title>
        <authorList>
            <person name="Reichwald K."/>
            <person name="Felder M."/>
            <person name="Petzold A."/>
            <person name="Koch P."/>
            <person name="Groth M."/>
            <person name="Platzer M."/>
        </authorList>
    </citation>
    <scope>NUCLEOTIDE SEQUENCE</scope>
    <source>
        <tissue evidence="3">Brain</tissue>
    </source>
</reference>
<dbReference type="Pfam" id="PF14291">
    <property type="entry name" value="DUF4371"/>
    <property type="match status" value="1"/>
</dbReference>
<dbReference type="EMBL" id="HADW01006464">
    <property type="protein sequence ID" value="SBP07864.1"/>
    <property type="molecule type" value="Transcribed_RNA"/>
</dbReference>
<dbReference type="InterPro" id="IPR025398">
    <property type="entry name" value="DUF4371"/>
</dbReference>
<protein>
    <submittedName>
        <fullName evidence="3">Si:ch211-240b21.2</fullName>
    </submittedName>
</protein>
<evidence type="ECO:0000259" key="1">
    <source>
        <dbReference type="Pfam" id="PF05699"/>
    </source>
</evidence>
<dbReference type="PANTHER" id="PTHR45749:SF28">
    <property type="entry name" value="ZINC FINGER MYM-TYPE PROTEIN 1-LIKE-RELATED"/>
    <property type="match status" value="1"/>
</dbReference>
<feature type="domain" description="DUF4371" evidence="2">
    <location>
        <begin position="160"/>
        <end position="333"/>
    </location>
</feature>
<dbReference type="InterPro" id="IPR012337">
    <property type="entry name" value="RNaseH-like_sf"/>
</dbReference>
<name>A0A1A7WQQ2_9TELE</name>
<dbReference type="InterPro" id="IPR008906">
    <property type="entry name" value="HATC_C_dom"/>
</dbReference>
<evidence type="ECO:0000259" key="2">
    <source>
        <dbReference type="Pfam" id="PF14291"/>
    </source>
</evidence>
<feature type="domain" description="HAT C-terminal dimerisation" evidence="1">
    <location>
        <begin position="636"/>
        <end position="690"/>
    </location>
</feature>
<evidence type="ECO:0000313" key="3">
    <source>
        <dbReference type="EMBL" id="SBP07864.1"/>
    </source>
</evidence>
<sequence length="719" mass="82184">MMAVYVVEGHLPPNSVKSLLDYPFKRRTMQEKILVKELGPHRPEINLQQRFKEKVRAYNRSFCRTWFQRKSWLTSCAITNALFCFPCILFNSGRCDLGWTQSGQTDLKHLSERIKKHERSRIHMENCMQLAVLGRVSIATQLDESHCIAVRRHNEAVDKNRQTLSKIIDCVKFCGAFELGMLGHGESVSADNPGIFRGLVDLMASSDSSLREHLESTTMFKCTSRAVKSELLDCMLAVLRERILEEVNAASFLAIQVDKTTDISSHYQLALVLRYIDERNNIQERFFEFIKLPNDGADPVATTLLERLHIILPEGQENKLIAQAYDGAAVMRGATGLQHRIQLVYPHAHYIHCYAHQLNLVMQQATSHIPQISHFFSDVAGFGSFFAKSVKTAAVLGEVTRQVPNTLTCWNFGSGAINTVHDHKDDLVRCFEIIRDRETFDDTTTREAGSFVRMLEDETFCFFLSLFHKIMPHVDLLYKELQKKNIDSNFIAGVIQKFINSMQTIREAVPLLVKEEDSEVPIQEPPTKKWKRLGEDTRRQFALEVCDIIMSHAKERFSFTKHLISATLVQASLFQTHSRMSPDSALDTALEAYPFLDKAKLKTELSLIYENEEFHSCKGAVALFRVLMENNLQDIFTETVSLLNIIITTPMNTSESKRCFSTSNRIKVFLKNTLSQDQLSALAMLSIEKKLTQDICDFNAKVIGKFAAQVHRREKFMYK</sequence>
<dbReference type="SUPFAM" id="SSF53098">
    <property type="entry name" value="Ribonuclease H-like"/>
    <property type="match status" value="1"/>
</dbReference>